<keyword evidence="1" id="KW-0812">Transmembrane</keyword>
<dbReference type="EMBL" id="LR862132">
    <property type="protein sequence ID" value="CAD1837535.1"/>
    <property type="molecule type" value="Genomic_DNA"/>
</dbReference>
<feature type="transmembrane region" description="Helical" evidence="1">
    <location>
        <begin position="61"/>
        <end position="87"/>
    </location>
</feature>
<keyword evidence="1" id="KW-0472">Membrane</keyword>
<dbReference type="AlphaFoldDB" id="A0A6V7Q3R2"/>
<sequence length="105" mass="11871">MFGLRITSGLIVQGPKPLRKSKSDFRSVRSHRLHNRETFVRYVQVGTSTRRRYSGARSVTFLPPFLFTLLIIYIAYHIILVLLYSVISMLSDVAGPSGTAGEERV</sequence>
<name>A0A6V7Q3R2_ANACO</name>
<accession>A0A6V7Q3R2</accession>
<evidence type="ECO:0000256" key="1">
    <source>
        <dbReference type="SAM" id="Phobius"/>
    </source>
</evidence>
<gene>
    <name evidence="2" type="ORF">CB5_LOCUS20746</name>
</gene>
<evidence type="ECO:0000313" key="2">
    <source>
        <dbReference type="EMBL" id="CAD1837535.1"/>
    </source>
</evidence>
<organism evidence="2">
    <name type="scientific">Ananas comosus var. bracteatus</name>
    <name type="common">red pineapple</name>
    <dbReference type="NCBI Taxonomy" id="296719"/>
    <lineage>
        <taxon>Eukaryota</taxon>
        <taxon>Viridiplantae</taxon>
        <taxon>Streptophyta</taxon>
        <taxon>Embryophyta</taxon>
        <taxon>Tracheophyta</taxon>
        <taxon>Spermatophyta</taxon>
        <taxon>Magnoliopsida</taxon>
        <taxon>Liliopsida</taxon>
        <taxon>Poales</taxon>
        <taxon>Bromeliaceae</taxon>
        <taxon>Bromelioideae</taxon>
        <taxon>Ananas</taxon>
    </lineage>
</organism>
<reference evidence="2" key="1">
    <citation type="submission" date="2020-07" db="EMBL/GenBank/DDBJ databases">
        <authorList>
            <person name="Lin J."/>
        </authorList>
    </citation>
    <scope>NUCLEOTIDE SEQUENCE</scope>
</reference>
<protein>
    <submittedName>
        <fullName evidence="2">Uncharacterized protein</fullName>
    </submittedName>
</protein>
<keyword evidence="1" id="KW-1133">Transmembrane helix</keyword>
<proteinExistence type="predicted"/>